<dbReference type="AlphaFoldDB" id="A0A0G0RSE2"/>
<dbReference type="GO" id="GO:0006412">
    <property type="term" value="P:translation"/>
    <property type="evidence" value="ECO:0007669"/>
    <property type="project" value="UniProtKB-UniRule"/>
</dbReference>
<evidence type="ECO:0000256" key="1">
    <source>
        <dbReference type="ARBA" id="ARBA00006700"/>
    </source>
</evidence>
<comment type="caution">
    <text evidence="5">The sequence shown here is derived from an EMBL/GenBank/DDBJ whole genome shotgun (WGS) entry which is preliminary data.</text>
</comment>
<dbReference type="Gene3D" id="3.30.70.330">
    <property type="match status" value="1"/>
</dbReference>
<dbReference type="EMBL" id="LBYQ01000003">
    <property type="protein sequence ID" value="KKR55584.1"/>
    <property type="molecule type" value="Genomic_DNA"/>
</dbReference>
<evidence type="ECO:0000256" key="3">
    <source>
        <dbReference type="ARBA" id="ARBA00023274"/>
    </source>
</evidence>
<dbReference type="GO" id="GO:1990904">
    <property type="term" value="C:ribonucleoprotein complex"/>
    <property type="evidence" value="ECO:0007669"/>
    <property type="project" value="UniProtKB-KW"/>
</dbReference>
<dbReference type="PATRIC" id="fig|1618406.3.peg.85"/>
<organism evidence="5 6">
    <name type="scientific">Candidatus Curtissbacteria bacterium GW2011_GWA1_40_24</name>
    <dbReference type="NCBI Taxonomy" id="1618406"/>
    <lineage>
        <taxon>Bacteria</taxon>
        <taxon>Candidatus Curtissiibacteriota</taxon>
    </lineage>
</organism>
<comment type="subunit">
    <text evidence="4">Part of the 50S ribosomal subunit. Contacts protein L29, and trigger factor when it is bound to the ribosome.</text>
</comment>
<evidence type="ECO:0000256" key="4">
    <source>
        <dbReference type="HAMAP-Rule" id="MF_01369"/>
    </source>
</evidence>
<comment type="function">
    <text evidence="4">One of the early assembly proteins it binds 23S rRNA. One of the proteins that surrounds the polypeptide exit tunnel on the outside of the ribosome. Forms the main docking site for trigger factor binding to the ribosome.</text>
</comment>
<gene>
    <name evidence="4" type="primary">rplW</name>
    <name evidence="5" type="ORF">UT92_C0003G0002</name>
</gene>
<comment type="similarity">
    <text evidence="1 4">Belongs to the universal ribosomal protein uL23 family.</text>
</comment>
<keyword evidence="4" id="KW-0694">RNA-binding</keyword>
<dbReference type="Proteomes" id="UP000034489">
    <property type="component" value="Unassembled WGS sequence"/>
</dbReference>
<protein>
    <recommendedName>
        <fullName evidence="4">Large ribosomal subunit protein uL23</fullName>
    </recommendedName>
</protein>
<dbReference type="SUPFAM" id="SSF54189">
    <property type="entry name" value="Ribosomal proteins S24e, L23 and L15e"/>
    <property type="match status" value="1"/>
</dbReference>
<keyword evidence="2 4" id="KW-0689">Ribosomal protein</keyword>
<proteinExistence type="inferred from homology"/>
<sequence length="114" mass="12668">MNQSYVLKKAILSEKAYALMKRGVYTFLVTDQAQKKEIAKSVELQFNVSVAKVRISKFAPKRKRIAKSRKAVVSGGGKKALVTLSFGQSIALLAPKADKGKKKVKKEENKNKEK</sequence>
<evidence type="ECO:0000256" key="2">
    <source>
        <dbReference type="ARBA" id="ARBA00022980"/>
    </source>
</evidence>
<keyword evidence="4" id="KW-0699">rRNA-binding</keyword>
<dbReference type="HAMAP" id="MF_01369_B">
    <property type="entry name" value="Ribosomal_uL23_B"/>
    <property type="match status" value="1"/>
</dbReference>
<evidence type="ECO:0000313" key="5">
    <source>
        <dbReference type="EMBL" id="KKR55584.1"/>
    </source>
</evidence>
<dbReference type="GO" id="GO:0003735">
    <property type="term" value="F:structural constituent of ribosome"/>
    <property type="evidence" value="ECO:0007669"/>
    <property type="project" value="InterPro"/>
</dbReference>
<reference evidence="5 6" key="1">
    <citation type="journal article" date="2015" name="Nature">
        <title>rRNA introns, odd ribosomes, and small enigmatic genomes across a large radiation of phyla.</title>
        <authorList>
            <person name="Brown C.T."/>
            <person name="Hug L.A."/>
            <person name="Thomas B.C."/>
            <person name="Sharon I."/>
            <person name="Castelle C.J."/>
            <person name="Singh A."/>
            <person name="Wilkins M.J."/>
            <person name="Williams K.H."/>
            <person name="Banfield J.F."/>
        </authorList>
    </citation>
    <scope>NUCLEOTIDE SEQUENCE [LARGE SCALE GENOMIC DNA]</scope>
</reference>
<dbReference type="InterPro" id="IPR012678">
    <property type="entry name" value="Ribosomal_uL23/eL15/eS24_sf"/>
</dbReference>
<dbReference type="InterPro" id="IPR013025">
    <property type="entry name" value="Ribosomal_uL23-like"/>
</dbReference>
<accession>A0A0G0RSE2</accession>
<dbReference type="GO" id="GO:0005840">
    <property type="term" value="C:ribosome"/>
    <property type="evidence" value="ECO:0007669"/>
    <property type="project" value="UniProtKB-KW"/>
</dbReference>
<dbReference type="Pfam" id="PF00276">
    <property type="entry name" value="Ribosomal_L23"/>
    <property type="match status" value="1"/>
</dbReference>
<dbReference type="InterPro" id="IPR012677">
    <property type="entry name" value="Nucleotide-bd_a/b_plait_sf"/>
</dbReference>
<keyword evidence="3 4" id="KW-0687">Ribonucleoprotein</keyword>
<dbReference type="GO" id="GO:0019843">
    <property type="term" value="F:rRNA binding"/>
    <property type="evidence" value="ECO:0007669"/>
    <property type="project" value="UniProtKB-UniRule"/>
</dbReference>
<evidence type="ECO:0000313" key="6">
    <source>
        <dbReference type="Proteomes" id="UP000034489"/>
    </source>
</evidence>
<name>A0A0G0RSE2_9BACT</name>